<feature type="transmembrane region" description="Helical" evidence="6">
    <location>
        <begin position="38"/>
        <end position="56"/>
    </location>
</feature>
<comment type="function">
    <text evidence="6">Forms chloride channels.</text>
</comment>
<accession>A0A7R9A2N5</accession>
<feature type="region of interest" description="Disordered" evidence="7">
    <location>
        <begin position="401"/>
        <end position="420"/>
    </location>
</feature>
<feature type="transmembrane region" description="Helical" evidence="6">
    <location>
        <begin position="272"/>
        <end position="290"/>
    </location>
</feature>
<keyword evidence="6" id="KW-0868">Chloride</keyword>
<keyword evidence="6" id="KW-0869">Chloride channel</keyword>
<dbReference type="GO" id="GO:0005886">
    <property type="term" value="C:plasma membrane"/>
    <property type="evidence" value="ECO:0007669"/>
    <property type="project" value="UniProtKB-SubCell"/>
</dbReference>
<sequence>MTGTEKDEKLPSGARIGGVTGLLIRWKGSIYKLIGLDIIVWLLFFYTFSCVYRFLLNGEQKDVFQKVVVYCRDFTNNIPLTFVLGFYVTTVLNRWWGLWNSLPWPDDVIHYLTTYLNGQDERSKLMRRTILRHVNLGIICCMRFFSSRVRKRFPSMRSLVEAGLMEEGERRMMEVMAGDSLRSMFWIPHMWATRIAHQAREENRIESDLGLRGIVDAVNGVRRTCALCQHVEFIEVPIVYSQVVTLATYSYYCALVFGSQSIDGDNSEKDDINAYAPITSVFLLVLYVGWLKVAESLIDPYGEDDADFELNWLLDRHIKVTYVTGEGLNTDFKEFTWKDMFPWLYDQTLTPKPKLLVYANMMDKDKDAKMPDPVVTPIPPGDPAVLEKATLFRLLRRNNVQVAPAPGPPTNSQNRYSFKPAHKDDLHFEEEWGNP</sequence>
<comment type="subcellular location">
    <subcellularLocation>
        <location evidence="6">Cell membrane</location>
        <topology evidence="6">Multi-pass membrane protein</topology>
    </subcellularLocation>
    <subcellularLocation>
        <location evidence="1">Membrane</location>
    </subcellularLocation>
</comment>
<feature type="transmembrane region" description="Helical" evidence="6">
    <location>
        <begin position="130"/>
        <end position="146"/>
    </location>
</feature>
<dbReference type="AlphaFoldDB" id="A0A7R9A2N5"/>
<dbReference type="Pfam" id="PF01062">
    <property type="entry name" value="Bestrophin"/>
    <property type="match status" value="1"/>
</dbReference>
<dbReference type="GO" id="GO:0005254">
    <property type="term" value="F:chloride channel activity"/>
    <property type="evidence" value="ECO:0007669"/>
    <property type="project" value="UniProtKB-KW"/>
</dbReference>
<keyword evidence="2 6" id="KW-0812">Transmembrane</keyword>
<dbReference type="EMBL" id="CAJPEV010000848">
    <property type="protein sequence ID" value="CAG0889048.1"/>
    <property type="molecule type" value="Genomic_DNA"/>
</dbReference>
<name>A0A7R9A2N5_9CRUS</name>
<evidence type="ECO:0000256" key="3">
    <source>
        <dbReference type="ARBA" id="ARBA00022989"/>
    </source>
</evidence>
<dbReference type="PANTHER" id="PTHR10736:SF0">
    <property type="entry name" value="BESTROPHIN HOMOLOG"/>
    <property type="match status" value="1"/>
</dbReference>
<comment type="similarity">
    <text evidence="5 6">Belongs to the anion channel-forming bestrophin (TC 1.A.46) family. Calcium-sensitive chloride channel subfamily.</text>
</comment>
<dbReference type="GO" id="GO:0034707">
    <property type="term" value="C:chloride channel complex"/>
    <property type="evidence" value="ECO:0007669"/>
    <property type="project" value="UniProtKB-KW"/>
</dbReference>
<keyword evidence="6" id="KW-0813">Transport</keyword>
<evidence type="ECO:0000256" key="1">
    <source>
        <dbReference type="ARBA" id="ARBA00004370"/>
    </source>
</evidence>
<dbReference type="InterPro" id="IPR021134">
    <property type="entry name" value="Bestrophin-like"/>
</dbReference>
<dbReference type="InterPro" id="IPR000615">
    <property type="entry name" value="Bestrophin"/>
</dbReference>
<evidence type="ECO:0000256" key="6">
    <source>
        <dbReference type="RuleBase" id="RU363126"/>
    </source>
</evidence>
<feature type="transmembrane region" description="Helical" evidence="6">
    <location>
        <begin position="77"/>
        <end position="96"/>
    </location>
</feature>
<dbReference type="PANTHER" id="PTHR10736">
    <property type="entry name" value="BESTROPHIN"/>
    <property type="match status" value="1"/>
</dbReference>
<dbReference type="OrthoDB" id="201595at2759"/>
<evidence type="ECO:0000313" key="8">
    <source>
        <dbReference type="EMBL" id="CAD7245409.1"/>
    </source>
</evidence>
<dbReference type="EMBL" id="LR900365">
    <property type="protein sequence ID" value="CAD7245409.1"/>
    <property type="molecule type" value="Genomic_DNA"/>
</dbReference>
<keyword evidence="6" id="KW-0407">Ion channel</keyword>
<organism evidence="8">
    <name type="scientific">Darwinula stevensoni</name>
    <dbReference type="NCBI Taxonomy" id="69355"/>
    <lineage>
        <taxon>Eukaryota</taxon>
        <taxon>Metazoa</taxon>
        <taxon>Ecdysozoa</taxon>
        <taxon>Arthropoda</taxon>
        <taxon>Crustacea</taxon>
        <taxon>Oligostraca</taxon>
        <taxon>Ostracoda</taxon>
        <taxon>Podocopa</taxon>
        <taxon>Podocopida</taxon>
        <taxon>Darwinulocopina</taxon>
        <taxon>Darwinuloidea</taxon>
        <taxon>Darwinulidae</taxon>
        <taxon>Darwinula</taxon>
    </lineage>
</organism>
<keyword evidence="4 6" id="KW-0472">Membrane</keyword>
<keyword evidence="6" id="KW-1003">Cell membrane</keyword>
<dbReference type="Proteomes" id="UP000677054">
    <property type="component" value="Unassembled WGS sequence"/>
</dbReference>
<keyword evidence="6" id="KW-0406">Ion transport</keyword>
<keyword evidence="3 6" id="KW-1133">Transmembrane helix</keyword>
<protein>
    <recommendedName>
        <fullName evidence="6">Bestrophin homolog</fullName>
    </recommendedName>
</protein>
<reference evidence="8" key="1">
    <citation type="submission" date="2020-11" db="EMBL/GenBank/DDBJ databases">
        <authorList>
            <person name="Tran Van P."/>
        </authorList>
    </citation>
    <scope>NUCLEOTIDE SEQUENCE</scope>
</reference>
<evidence type="ECO:0000256" key="5">
    <source>
        <dbReference type="ARBA" id="ARBA00034769"/>
    </source>
</evidence>
<evidence type="ECO:0000256" key="7">
    <source>
        <dbReference type="SAM" id="MobiDB-lite"/>
    </source>
</evidence>
<evidence type="ECO:0000313" key="9">
    <source>
        <dbReference type="Proteomes" id="UP000677054"/>
    </source>
</evidence>
<keyword evidence="9" id="KW-1185">Reference proteome</keyword>
<gene>
    <name evidence="8" type="ORF">DSTB1V02_LOCUS5282</name>
</gene>
<evidence type="ECO:0000256" key="2">
    <source>
        <dbReference type="ARBA" id="ARBA00022692"/>
    </source>
</evidence>
<evidence type="ECO:0000256" key="4">
    <source>
        <dbReference type="ARBA" id="ARBA00023136"/>
    </source>
</evidence>
<proteinExistence type="inferred from homology"/>